<dbReference type="Gene3D" id="1.20.120.1750">
    <property type="match status" value="1"/>
</dbReference>
<sequence>MERESGDDEDQIERYNCEVCWDLLPADKFPTRPPSANCEIDCRGKCCFFCLARSIYNFSQAAHWRDIKCPMCYAEMTYEDVAEFGPEHVVESYDRYTLLLALSDIPTFRFCASSNCEFGQIHPSVSTEEEIIATRVKCSGCQVVSCSKHNVPWHTNETCDQFDERILNANKGQERRSKRKVARISKRCPREGCLHRINKAGGCYHMTCICKHEFCWDCLAEYPSHKWTCPKRGHSLSFTSILDHLILDPIVWPLQRRYERRQERRREIRENRILVDIEA</sequence>
<dbReference type="GO" id="GO:0016567">
    <property type="term" value="P:protein ubiquitination"/>
    <property type="evidence" value="ECO:0007669"/>
    <property type="project" value="InterPro"/>
</dbReference>
<dbReference type="Proteomes" id="UP000824998">
    <property type="component" value="Unassembled WGS sequence"/>
</dbReference>
<dbReference type="PROSITE" id="PS00518">
    <property type="entry name" value="ZF_RING_1"/>
    <property type="match status" value="1"/>
</dbReference>
<dbReference type="OrthoDB" id="1431934at2759"/>
<evidence type="ECO:0000256" key="7">
    <source>
        <dbReference type="ARBA" id="ARBA00022786"/>
    </source>
</evidence>
<evidence type="ECO:0000313" key="10">
    <source>
        <dbReference type="EMBL" id="KAG9232225.1"/>
    </source>
</evidence>
<dbReference type="SMART" id="SM00647">
    <property type="entry name" value="IBR"/>
    <property type="match status" value="2"/>
</dbReference>
<reference evidence="10" key="1">
    <citation type="journal article" date="2021" name="IMA Fungus">
        <title>Genomic characterization of three marine fungi, including Emericellopsis atlantica sp. nov. with signatures of a generalist lifestyle and marine biomass degradation.</title>
        <authorList>
            <person name="Hagestad O.C."/>
            <person name="Hou L."/>
            <person name="Andersen J.H."/>
            <person name="Hansen E.H."/>
            <person name="Altermark B."/>
            <person name="Li C."/>
            <person name="Kuhnert E."/>
            <person name="Cox R.J."/>
            <person name="Crous P.W."/>
            <person name="Spatafora J.W."/>
            <person name="Lail K."/>
            <person name="Amirebrahimi M."/>
            <person name="Lipzen A."/>
            <person name="Pangilinan J."/>
            <person name="Andreopoulos W."/>
            <person name="Hayes R.D."/>
            <person name="Ng V."/>
            <person name="Grigoriev I.V."/>
            <person name="Jackson S.A."/>
            <person name="Sutton T.D.S."/>
            <person name="Dobson A.D.W."/>
            <person name="Rama T."/>
        </authorList>
    </citation>
    <scope>NUCLEOTIDE SEQUENCE</scope>
    <source>
        <strain evidence="10">TRa018bII</strain>
    </source>
</reference>
<organism evidence="10 11">
    <name type="scientific">Amylocarpus encephaloides</name>
    <dbReference type="NCBI Taxonomy" id="45428"/>
    <lineage>
        <taxon>Eukaryota</taxon>
        <taxon>Fungi</taxon>
        <taxon>Dikarya</taxon>
        <taxon>Ascomycota</taxon>
        <taxon>Pezizomycotina</taxon>
        <taxon>Leotiomycetes</taxon>
        <taxon>Helotiales</taxon>
        <taxon>Helotiales incertae sedis</taxon>
        <taxon>Amylocarpus</taxon>
    </lineage>
</organism>
<dbReference type="CDD" id="cd20335">
    <property type="entry name" value="BRcat_RBR"/>
    <property type="match status" value="1"/>
</dbReference>
<comment type="catalytic activity">
    <reaction evidence="1">
        <text>[E2 ubiquitin-conjugating enzyme]-S-ubiquitinyl-L-cysteine + [acceptor protein]-L-lysine = [E2 ubiquitin-conjugating enzyme]-L-cysteine + [acceptor protein]-N(6)-ubiquitinyl-L-lysine.</text>
        <dbReference type="EC" id="2.3.2.31"/>
    </reaction>
</comment>
<keyword evidence="4" id="KW-0479">Metal-binding</keyword>
<dbReference type="PANTHER" id="PTHR11685">
    <property type="entry name" value="RBR FAMILY RING FINGER AND IBR DOMAIN-CONTAINING"/>
    <property type="match status" value="1"/>
</dbReference>
<dbReference type="InterPro" id="IPR044066">
    <property type="entry name" value="TRIAD_supradom"/>
</dbReference>
<dbReference type="PROSITE" id="PS51873">
    <property type="entry name" value="TRIAD"/>
    <property type="match status" value="1"/>
</dbReference>
<evidence type="ECO:0000256" key="1">
    <source>
        <dbReference type="ARBA" id="ARBA00001798"/>
    </source>
</evidence>
<keyword evidence="3" id="KW-0808">Transferase</keyword>
<keyword evidence="5" id="KW-0677">Repeat</keyword>
<dbReference type="EC" id="2.3.2.31" evidence="2"/>
<dbReference type="InterPro" id="IPR017907">
    <property type="entry name" value="Znf_RING_CS"/>
</dbReference>
<name>A0A9P7YEK6_9HELO</name>
<evidence type="ECO:0000313" key="11">
    <source>
        <dbReference type="Proteomes" id="UP000824998"/>
    </source>
</evidence>
<dbReference type="EMBL" id="MU251559">
    <property type="protein sequence ID" value="KAG9232225.1"/>
    <property type="molecule type" value="Genomic_DNA"/>
</dbReference>
<dbReference type="Pfam" id="PF01485">
    <property type="entry name" value="IBR"/>
    <property type="match status" value="1"/>
</dbReference>
<keyword evidence="8" id="KW-0862">Zinc</keyword>
<dbReference type="InterPro" id="IPR031127">
    <property type="entry name" value="E3_UB_ligase_RBR"/>
</dbReference>
<dbReference type="Pfam" id="PF22191">
    <property type="entry name" value="IBR_1"/>
    <property type="match status" value="1"/>
</dbReference>
<comment type="caution">
    <text evidence="10">The sequence shown here is derived from an EMBL/GenBank/DDBJ whole genome shotgun (WGS) entry which is preliminary data.</text>
</comment>
<evidence type="ECO:0000256" key="6">
    <source>
        <dbReference type="ARBA" id="ARBA00022771"/>
    </source>
</evidence>
<dbReference type="SUPFAM" id="SSF57850">
    <property type="entry name" value="RING/U-box"/>
    <property type="match status" value="3"/>
</dbReference>
<keyword evidence="6" id="KW-0863">Zinc-finger</keyword>
<gene>
    <name evidence="10" type="ORF">BJ875DRAFT_381174</name>
</gene>
<proteinExistence type="predicted"/>
<accession>A0A9P7YEK6</accession>
<dbReference type="AlphaFoldDB" id="A0A9P7YEK6"/>
<dbReference type="GO" id="GO:0061630">
    <property type="term" value="F:ubiquitin protein ligase activity"/>
    <property type="evidence" value="ECO:0007669"/>
    <property type="project" value="UniProtKB-EC"/>
</dbReference>
<feature type="domain" description="RING-type" evidence="9">
    <location>
        <begin position="13"/>
        <end position="240"/>
    </location>
</feature>
<keyword evidence="7" id="KW-0833">Ubl conjugation pathway</keyword>
<evidence type="ECO:0000256" key="3">
    <source>
        <dbReference type="ARBA" id="ARBA00022679"/>
    </source>
</evidence>
<dbReference type="GO" id="GO:0008270">
    <property type="term" value="F:zinc ion binding"/>
    <property type="evidence" value="ECO:0007669"/>
    <property type="project" value="UniProtKB-KW"/>
</dbReference>
<protein>
    <recommendedName>
        <fullName evidence="2">RBR-type E3 ubiquitin transferase</fullName>
        <ecNumber evidence="2">2.3.2.31</ecNumber>
    </recommendedName>
</protein>
<evidence type="ECO:0000256" key="8">
    <source>
        <dbReference type="ARBA" id="ARBA00022833"/>
    </source>
</evidence>
<evidence type="ECO:0000259" key="9">
    <source>
        <dbReference type="PROSITE" id="PS51873"/>
    </source>
</evidence>
<evidence type="ECO:0000256" key="2">
    <source>
        <dbReference type="ARBA" id="ARBA00012251"/>
    </source>
</evidence>
<evidence type="ECO:0000256" key="4">
    <source>
        <dbReference type="ARBA" id="ARBA00022723"/>
    </source>
</evidence>
<dbReference type="InterPro" id="IPR002867">
    <property type="entry name" value="IBR_dom"/>
</dbReference>
<keyword evidence="11" id="KW-1185">Reference proteome</keyword>
<evidence type="ECO:0000256" key="5">
    <source>
        <dbReference type="ARBA" id="ARBA00022737"/>
    </source>
</evidence>